<dbReference type="InterPro" id="IPR024079">
    <property type="entry name" value="MetalloPept_cat_dom_sf"/>
</dbReference>
<dbReference type="Pfam" id="PF13688">
    <property type="entry name" value="Reprolysin_5"/>
    <property type="match status" value="1"/>
</dbReference>
<reference evidence="2 3" key="1">
    <citation type="submission" date="2019-10" db="EMBL/GenBank/DDBJ databases">
        <title>Draft Genome Sequence of Cytophagaceae sp. SJW1-29.</title>
        <authorList>
            <person name="Choi A."/>
        </authorList>
    </citation>
    <scope>NUCLEOTIDE SEQUENCE [LARGE SCALE GENOMIC DNA]</scope>
    <source>
        <strain evidence="2 3">SJW1-29</strain>
    </source>
</reference>
<sequence>MLTRPLLVIAFFLIFNDSICLSQSARDTIGIELLKRYTSQSPRQVFGKGATMVPSTFLLVPNLAAMTNLAKHSVPGYISFQLPVSGTSSLPVLIKESSVLAKGFKVTTPSNKKVDLPAVKFYTGKLAGDNSSSVTLSISEESIEGLVYGKGYSYTVGKMRGSNSKNLHMVYQTHELPERPSLECTSVEAVVTNSLKSAVRISNPTARTADGGCRRVGIYIEADFNLYQTWGSNIPYITSQITALFNNVKTLYANEGLPIELSELKIWDTPDPYISAGNRNELLEQFKNYWNGQGNTFNGDIAHLLSSRINGGGIAFVFVRGRSNANSIDDIASVFFKPASRELAFGVSTGIGDSPVPPLPEYSYKTYLLAHELGHNFGLPHTHSCLWPGGPLDNCATPEGTCSTGPNPTNGGTIMSYCANLANGFGAQPGAKLRYEFLTAQNLMHPGGDPPGISSSQNTVMKGKNVEISISNCSGSVLWDDGIVTGSSRIVVPKAPTEYSALCINNDCMSTSVQAFINTICVQSSACAISYSTDLSNIHGISEFSLGSITTNDFYGAPENLRTSYEDFTCTQHAILKAGESYPFSLKGTYDNGQYARIYIDYNGDGTFSDVDELVYNGTTSTSHHTGNITVPNSALHNMPIRMRVMMNPLSLNSACELPSNGQYRSGKANDYAVTITAPTCPPGQRETVQSGDWNDPLVWSCGTLPDVSDFVKINPGHFISLPTAYTGQASDIELIGTIQYGTDATLQLNQH</sequence>
<dbReference type="AlphaFoldDB" id="A0A7C9BIS7"/>
<name>A0A7C9BIS7_9BACT</name>
<keyword evidence="3" id="KW-1185">Reference proteome</keyword>
<dbReference type="GO" id="GO:0006509">
    <property type="term" value="P:membrane protein ectodomain proteolysis"/>
    <property type="evidence" value="ECO:0007669"/>
    <property type="project" value="TreeGrafter"/>
</dbReference>
<evidence type="ECO:0000313" key="2">
    <source>
        <dbReference type="EMBL" id="MPR37080.1"/>
    </source>
</evidence>
<dbReference type="GO" id="GO:0004222">
    <property type="term" value="F:metalloendopeptidase activity"/>
    <property type="evidence" value="ECO:0007669"/>
    <property type="project" value="InterPro"/>
</dbReference>
<dbReference type="InterPro" id="IPR045474">
    <property type="entry name" value="GEVED"/>
</dbReference>
<dbReference type="Proteomes" id="UP000479293">
    <property type="component" value="Unassembled WGS sequence"/>
</dbReference>
<dbReference type="Pfam" id="PF20009">
    <property type="entry name" value="GEVED"/>
    <property type="match status" value="1"/>
</dbReference>
<dbReference type="InterPro" id="IPR001590">
    <property type="entry name" value="Peptidase_M12B"/>
</dbReference>
<dbReference type="PANTHER" id="PTHR11905:SF159">
    <property type="entry name" value="ADAM METALLOPROTEASE"/>
    <property type="match status" value="1"/>
</dbReference>
<evidence type="ECO:0000259" key="1">
    <source>
        <dbReference type="PROSITE" id="PS50215"/>
    </source>
</evidence>
<protein>
    <recommendedName>
        <fullName evidence="1">Peptidase M12B domain-containing protein</fullName>
    </recommendedName>
</protein>
<dbReference type="EMBL" id="WHLY01000002">
    <property type="protein sequence ID" value="MPR37080.1"/>
    <property type="molecule type" value="Genomic_DNA"/>
</dbReference>
<dbReference type="Gene3D" id="3.40.390.10">
    <property type="entry name" value="Collagenase (Catalytic Domain)"/>
    <property type="match status" value="1"/>
</dbReference>
<feature type="domain" description="Peptidase M12B" evidence="1">
    <location>
        <begin position="214"/>
        <end position="419"/>
    </location>
</feature>
<dbReference type="PANTHER" id="PTHR11905">
    <property type="entry name" value="ADAM A DISINTEGRIN AND METALLOPROTEASE DOMAIN"/>
    <property type="match status" value="1"/>
</dbReference>
<organism evidence="2 3">
    <name type="scientific">Salmonirosea aquatica</name>
    <dbReference type="NCBI Taxonomy" id="2654236"/>
    <lineage>
        <taxon>Bacteria</taxon>
        <taxon>Pseudomonadati</taxon>
        <taxon>Bacteroidota</taxon>
        <taxon>Cytophagia</taxon>
        <taxon>Cytophagales</taxon>
        <taxon>Spirosomataceae</taxon>
        <taxon>Salmonirosea</taxon>
    </lineage>
</organism>
<gene>
    <name evidence="2" type="ORF">GBK04_28035</name>
</gene>
<dbReference type="SUPFAM" id="SSF55486">
    <property type="entry name" value="Metalloproteases ('zincins'), catalytic domain"/>
    <property type="match status" value="1"/>
</dbReference>
<dbReference type="RefSeq" id="WP_152765608.1">
    <property type="nucleotide sequence ID" value="NZ_WHLY01000002.1"/>
</dbReference>
<dbReference type="PROSITE" id="PS50215">
    <property type="entry name" value="ADAM_MEPRO"/>
    <property type="match status" value="1"/>
</dbReference>
<accession>A0A7C9BIS7</accession>
<evidence type="ECO:0000313" key="3">
    <source>
        <dbReference type="Proteomes" id="UP000479293"/>
    </source>
</evidence>
<proteinExistence type="predicted"/>
<comment type="caution">
    <text evidence="2">The sequence shown here is derived from an EMBL/GenBank/DDBJ whole genome shotgun (WGS) entry which is preliminary data.</text>
</comment>